<keyword evidence="1" id="KW-1133">Transmembrane helix</keyword>
<evidence type="ECO:0000313" key="3">
    <source>
        <dbReference type="EMBL" id="MXR22046.1"/>
    </source>
</evidence>
<feature type="transmembrane region" description="Helical" evidence="1">
    <location>
        <begin position="44"/>
        <end position="65"/>
    </location>
</feature>
<dbReference type="Proteomes" id="UP000471521">
    <property type="component" value="Unassembled WGS sequence"/>
</dbReference>
<keyword evidence="4" id="KW-1185">Reference proteome</keyword>
<dbReference type="RefSeq" id="WP_159527442.1">
    <property type="nucleotide sequence ID" value="NZ_WUUU01000191.1"/>
</dbReference>
<accession>A0A6B0SNI1</accession>
<evidence type="ECO:0000259" key="2">
    <source>
        <dbReference type="Pfam" id="PF26478"/>
    </source>
</evidence>
<gene>
    <name evidence="3" type="ORF">GRX66_16115</name>
</gene>
<dbReference type="EMBL" id="WUUU01000191">
    <property type="protein sequence ID" value="MXR22046.1"/>
    <property type="molecule type" value="Genomic_DNA"/>
</dbReference>
<feature type="transmembrane region" description="Helical" evidence="1">
    <location>
        <begin position="12"/>
        <end position="32"/>
    </location>
</feature>
<dbReference type="Pfam" id="PF26478">
    <property type="entry name" value="DUF8151"/>
    <property type="match status" value="1"/>
</dbReference>
<organism evidence="3 4">
    <name type="scientific">Halobacterium bonnevillei</name>
    <dbReference type="NCBI Taxonomy" id="2692200"/>
    <lineage>
        <taxon>Archaea</taxon>
        <taxon>Methanobacteriati</taxon>
        <taxon>Methanobacteriota</taxon>
        <taxon>Stenosarchaea group</taxon>
        <taxon>Halobacteria</taxon>
        <taxon>Halobacteriales</taxon>
        <taxon>Halobacteriaceae</taxon>
        <taxon>Halobacterium</taxon>
    </lineage>
</organism>
<evidence type="ECO:0000313" key="4">
    <source>
        <dbReference type="Proteomes" id="UP000471521"/>
    </source>
</evidence>
<sequence>MLNNFAELFDLVVTLGYAVLGAGLMGTGLLAELRSVSSLSGGEFVFGLWMAGVGVVAIAAGTMLFTDKVKSRLAA</sequence>
<feature type="domain" description="DUF8151" evidence="2">
    <location>
        <begin position="4"/>
        <end position="74"/>
    </location>
</feature>
<protein>
    <recommendedName>
        <fullName evidence="2">DUF8151 domain-containing protein</fullName>
    </recommendedName>
</protein>
<proteinExistence type="predicted"/>
<comment type="caution">
    <text evidence="3">The sequence shown here is derived from an EMBL/GenBank/DDBJ whole genome shotgun (WGS) entry which is preliminary data.</text>
</comment>
<dbReference type="AlphaFoldDB" id="A0A6B0SNI1"/>
<name>A0A6B0SNI1_9EURY</name>
<reference evidence="3 4" key="1">
    <citation type="submission" date="2019-12" db="EMBL/GenBank/DDBJ databases">
        <title>Isolation and characterization of three novel carbon monoxide-oxidizing members of Halobacteria from salione crusts and soils.</title>
        <authorList>
            <person name="Myers M.R."/>
            <person name="King G.M."/>
        </authorList>
    </citation>
    <scope>NUCLEOTIDE SEQUENCE [LARGE SCALE GENOMIC DNA]</scope>
    <source>
        <strain evidence="3 4">PCN9</strain>
    </source>
</reference>
<evidence type="ECO:0000256" key="1">
    <source>
        <dbReference type="SAM" id="Phobius"/>
    </source>
</evidence>
<keyword evidence="1" id="KW-0812">Transmembrane</keyword>
<dbReference type="InterPro" id="IPR058464">
    <property type="entry name" value="DUF8151"/>
</dbReference>
<keyword evidence="1" id="KW-0472">Membrane</keyword>